<dbReference type="SUPFAM" id="SSF57850">
    <property type="entry name" value="RING/U-box"/>
    <property type="match status" value="1"/>
</dbReference>
<dbReference type="OrthoDB" id="10251342at2759"/>
<dbReference type="Gene3D" id="3.30.40.10">
    <property type="entry name" value="Zinc/RING finger domain, C3HC4 (zinc finger)"/>
    <property type="match status" value="1"/>
</dbReference>
<dbReference type="RefSeq" id="XP_031024564.1">
    <property type="nucleotide sequence ID" value="XM_031169505.1"/>
</dbReference>
<dbReference type="GO" id="GO:0006511">
    <property type="term" value="P:ubiquitin-dependent protein catabolic process"/>
    <property type="evidence" value="ECO:0007669"/>
    <property type="project" value="TreeGrafter"/>
</dbReference>
<evidence type="ECO:0000256" key="1">
    <source>
        <dbReference type="PROSITE-ProRule" id="PRU00175"/>
    </source>
</evidence>
<evidence type="ECO:0000313" key="5">
    <source>
        <dbReference type="EMBL" id="TPX33622.1"/>
    </source>
</evidence>
<feature type="compositionally biased region" description="Polar residues" evidence="2">
    <location>
        <begin position="168"/>
        <end position="181"/>
    </location>
</feature>
<dbReference type="GO" id="GO:0061630">
    <property type="term" value="F:ubiquitin protein ligase activity"/>
    <property type="evidence" value="ECO:0007669"/>
    <property type="project" value="TreeGrafter"/>
</dbReference>
<feature type="region of interest" description="Disordered" evidence="2">
    <location>
        <begin position="247"/>
        <end position="270"/>
    </location>
</feature>
<sequence>MVSSKNEIPTRTPPRAHSRPISRNISLTNVLQSIDSVIHPDLGHQRWSQINDGSVLDGNLIHPITNSGSRTRQTTTTIDDCEMLMPAPLPPTLSVTNRFVDELVPERSTSRRATPALGSDHEKVTFKQVLQERYACPTSSSSPSSSSQAPAGSAIISPPYIEHGRRPPNSSISPPTEDTSSSLLAQHGVHIHQQHETPNRLNLQKAFHKRQTTQQPTTHCHTHFPFWTHKSYKYDECGQCGVRMSPAERVDERRRREEKARQAIRSSSRTEDDERLEPMFWIVVKSVLGVEAVGLFVLAAFGIRALILDKDVTCDLKPYVLLCVEVAFVFLQALLDLRLVLNLPSESLWTYEIHSGARRSLPCLIMKIITNFVQCLVIVVGLAFSKTTSSECSAAMPNVSDTVFWTCFAQAIVFVLSGFCGWVLVLALFRGEVPDERPFDIRSVNRLERVRYSKDGCEDEDCSICLNSMEVGTKLPCGHVFHHTCVEEWLSVNQYW</sequence>
<dbReference type="Pfam" id="PF13639">
    <property type="entry name" value="zf-RING_2"/>
    <property type="match status" value="1"/>
</dbReference>
<dbReference type="AlphaFoldDB" id="A0A507C1P0"/>
<keyword evidence="3" id="KW-1133">Transmembrane helix</keyword>
<keyword evidence="1" id="KW-0863">Zinc-finger</keyword>
<dbReference type="InterPro" id="IPR013083">
    <property type="entry name" value="Znf_RING/FYVE/PHD"/>
</dbReference>
<protein>
    <recommendedName>
        <fullName evidence="4">RING-type domain-containing protein</fullName>
    </recommendedName>
</protein>
<dbReference type="InterPro" id="IPR001841">
    <property type="entry name" value="Znf_RING"/>
</dbReference>
<dbReference type="PANTHER" id="PTHR22765">
    <property type="entry name" value="RING FINGER AND PROTEASE ASSOCIATED DOMAIN-CONTAINING"/>
    <property type="match status" value="1"/>
</dbReference>
<dbReference type="GO" id="GO:0008270">
    <property type="term" value="F:zinc ion binding"/>
    <property type="evidence" value="ECO:0007669"/>
    <property type="project" value="UniProtKB-KW"/>
</dbReference>
<feature type="transmembrane region" description="Helical" evidence="3">
    <location>
        <begin position="279"/>
        <end position="307"/>
    </location>
</feature>
<feature type="transmembrane region" description="Helical" evidence="3">
    <location>
        <begin position="361"/>
        <end position="383"/>
    </location>
</feature>
<dbReference type="PROSITE" id="PS50089">
    <property type="entry name" value="ZF_RING_2"/>
    <property type="match status" value="1"/>
</dbReference>
<name>A0A507C1P0_9FUNG</name>
<organism evidence="5 6">
    <name type="scientific">Synchytrium microbalum</name>
    <dbReference type="NCBI Taxonomy" id="1806994"/>
    <lineage>
        <taxon>Eukaryota</taxon>
        <taxon>Fungi</taxon>
        <taxon>Fungi incertae sedis</taxon>
        <taxon>Chytridiomycota</taxon>
        <taxon>Chytridiomycota incertae sedis</taxon>
        <taxon>Chytridiomycetes</taxon>
        <taxon>Synchytriales</taxon>
        <taxon>Synchytriaceae</taxon>
        <taxon>Synchytrium</taxon>
    </lineage>
</organism>
<keyword evidence="3" id="KW-0472">Membrane</keyword>
<gene>
    <name evidence="5" type="ORF">SmJEL517_g03577</name>
</gene>
<accession>A0A507C1P0</accession>
<reference evidence="5 6" key="1">
    <citation type="journal article" date="2019" name="Sci. Rep.">
        <title>Comparative genomics of chytrid fungi reveal insights into the obligate biotrophic and pathogenic lifestyle of Synchytrium endobioticum.</title>
        <authorList>
            <person name="van de Vossenberg B.T.L.H."/>
            <person name="Warris S."/>
            <person name="Nguyen H.D.T."/>
            <person name="van Gent-Pelzer M.P.E."/>
            <person name="Joly D.L."/>
            <person name="van de Geest H.C."/>
            <person name="Bonants P.J.M."/>
            <person name="Smith D.S."/>
            <person name="Levesque C.A."/>
            <person name="van der Lee T.A.J."/>
        </authorList>
    </citation>
    <scope>NUCLEOTIDE SEQUENCE [LARGE SCALE GENOMIC DNA]</scope>
    <source>
        <strain evidence="5 6">JEL517</strain>
    </source>
</reference>
<dbReference type="STRING" id="1806994.A0A507C1P0"/>
<keyword evidence="1" id="KW-0479">Metal-binding</keyword>
<feature type="region of interest" description="Disordered" evidence="2">
    <location>
        <begin position="134"/>
        <end position="181"/>
    </location>
</feature>
<keyword evidence="6" id="KW-1185">Reference proteome</keyword>
<proteinExistence type="predicted"/>
<feature type="compositionally biased region" description="Basic and acidic residues" evidence="2">
    <location>
        <begin position="247"/>
        <end position="261"/>
    </location>
</feature>
<feature type="transmembrane region" description="Helical" evidence="3">
    <location>
        <begin position="403"/>
        <end position="429"/>
    </location>
</feature>
<dbReference type="InterPro" id="IPR051826">
    <property type="entry name" value="E3_ubiquitin-ligase_domain"/>
</dbReference>
<keyword evidence="1" id="KW-0862">Zinc</keyword>
<evidence type="ECO:0000259" key="4">
    <source>
        <dbReference type="PROSITE" id="PS50089"/>
    </source>
</evidence>
<feature type="domain" description="RING-type" evidence="4">
    <location>
        <begin position="462"/>
        <end position="489"/>
    </location>
</feature>
<evidence type="ECO:0000313" key="6">
    <source>
        <dbReference type="Proteomes" id="UP000319731"/>
    </source>
</evidence>
<dbReference type="PANTHER" id="PTHR22765:SF434">
    <property type="entry name" value="GB|AAD18119.1-RELATED"/>
    <property type="match status" value="1"/>
</dbReference>
<keyword evidence="3" id="KW-0812">Transmembrane</keyword>
<dbReference type="Proteomes" id="UP000319731">
    <property type="component" value="Unassembled WGS sequence"/>
</dbReference>
<evidence type="ECO:0000256" key="2">
    <source>
        <dbReference type="SAM" id="MobiDB-lite"/>
    </source>
</evidence>
<dbReference type="EMBL" id="QEAO01000019">
    <property type="protein sequence ID" value="TPX33622.1"/>
    <property type="molecule type" value="Genomic_DNA"/>
</dbReference>
<feature type="compositionally biased region" description="Low complexity" evidence="2">
    <location>
        <begin position="137"/>
        <end position="161"/>
    </location>
</feature>
<feature type="transmembrane region" description="Helical" evidence="3">
    <location>
        <begin position="319"/>
        <end position="341"/>
    </location>
</feature>
<feature type="region of interest" description="Disordered" evidence="2">
    <location>
        <begin position="1"/>
        <end position="21"/>
    </location>
</feature>
<comment type="caution">
    <text evidence="5">The sequence shown here is derived from an EMBL/GenBank/DDBJ whole genome shotgun (WGS) entry which is preliminary data.</text>
</comment>
<dbReference type="GeneID" id="42004802"/>
<evidence type="ECO:0000256" key="3">
    <source>
        <dbReference type="SAM" id="Phobius"/>
    </source>
</evidence>